<evidence type="ECO:0000256" key="2">
    <source>
        <dbReference type="ARBA" id="ARBA00022692"/>
    </source>
</evidence>
<dbReference type="InterPro" id="IPR000337">
    <property type="entry name" value="GPCR_3"/>
</dbReference>
<accession>A0A6P8JCY7</accession>
<keyword evidence="2 7" id="KW-0812">Transmembrane</keyword>
<dbReference type="InterPro" id="IPR028082">
    <property type="entry name" value="Peripla_BP_I"/>
</dbReference>
<reference evidence="10" key="1">
    <citation type="submission" date="2025-08" db="UniProtKB">
        <authorList>
            <consortium name="RefSeq"/>
        </authorList>
    </citation>
    <scope>IDENTIFICATION</scope>
    <source>
        <tissue evidence="10">Tentacle</tissue>
    </source>
</reference>
<dbReference type="GeneID" id="116309058"/>
<dbReference type="Proteomes" id="UP000515163">
    <property type="component" value="Unplaced"/>
</dbReference>
<sequence length="696" mass="79576">MCPYYHGRTELRRLEMWTYVLLLMITKLTDKPEAKSYRCHDKVSPQWLGHAEAILYAIEEINKDKLLLPNFTLGYDIRDICTSEINAARYAYQFATASTMNCKEVRCISNHSCFCIVNGSSVDKECLFKNYSTTSPVVAIVGKMSSGVAIPMANFLQAVRIPLMGTSATSEELSMPVYNNILRTIPSDINQARVFADFIERFGWRYVAAVATDDSYGRYGVRALERESIQRKTFCLELFGYAPMLKYKDKLKAIVSSLKLRKTVKVIIVWAHSIFGRSLLVEGVKQGVENRIWMFSEAVAMLRPEYLSSIHNLSSTGIHVGFKVRSEVPESFLQYLESKLVRNRSDEEHFWWKQFWKSVAMNKTSYDNTIPKRNLLHRAHDDFVIYIIDAIYSIAHALDRMLSANASSSSTGKNMYPNSNETVQTGKLIEYLKNVEFEGVTGKVQFDSRGDPLEAIYDIVYFNISKIKENERITKDVIGRSVTLCCSALFLETMQIVHAFNISRHKNWVKAFVCSTKRQVIVLLAIISIEVFLGAGWILLDPPYAHVTIVPKRHVHITCVPFRDVPGKVLESLMLVYLLLVAGCCIYYAYRARNLPAHFNEAKHISFSIYIFLLSWITYYPVDYAAEGWYVAVLSGTTLLLSSYGLLFCIFGPKIYIIIWHPEKNTVEFIRSEMRQNHLTQKINNCNSVKPNETAT</sequence>
<feature type="transmembrane region" description="Helical" evidence="7">
    <location>
        <begin position="520"/>
        <end position="540"/>
    </location>
</feature>
<evidence type="ECO:0000313" key="9">
    <source>
        <dbReference type="Proteomes" id="UP000515163"/>
    </source>
</evidence>
<name>A0A6P8JCY7_ACTTE</name>
<dbReference type="PANTHER" id="PTHR24060">
    <property type="entry name" value="METABOTROPIC GLUTAMATE RECEPTOR"/>
    <property type="match status" value="1"/>
</dbReference>
<dbReference type="OrthoDB" id="5984008at2759"/>
<dbReference type="GO" id="GO:0004930">
    <property type="term" value="F:G protein-coupled receptor activity"/>
    <property type="evidence" value="ECO:0007669"/>
    <property type="project" value="InterPro"/>
</dbReference>
<keyword evidence="3 7" id="KW-1133">Transmembrane helix</keyword>
<evidence type="ECO:0000256" key="4">
    <source>
        <dbReference type="ARBA" id="ARBA00023136"/>
    </source>
</evidence>
<dbReference type="SUPFAM" id="SSF53822">
    <property type="entry name" value="Periplasmic binding protein-like I"/>
    <property type="match status" value="1"/>
</dbReference>
<protein>
    <submittedName>
        <fullName evidence="10">Extracellular calcium-sensing receptor-like</fullName>
    </submittedName>
</protein>
<dbReference type="InterPro" id="IPR017978">
    <property type="entry name" value="GPCR_3_C"/>
</dbReference>
<dbReference type="Pfam" id="PF01094">
    <property type="entry name" value="ANF_receptor"/>
    <property type="match status" value="1"/>
</dbReference>
<dbReference type="GO" id="GO:0016020">
    <property type="term" value="C:membrane"/>
    <property type="evidence" value="ECO:0007669"/>
    <property type="project" value="UniProtKB-SubCell"/>
</dbReference>
<dbReference type="KEGG" id="aten:116309058"/>
<dbReference type="CDD" id="cd13953">
    <property type="entry name" value="7tm_classC_mGluR-like"/>
    <property type="match status" value="1"/>
</dbReference>
<feature type="transmembrane region" description="Helical" evidence="7">
    <location>
        <begin position="602"/>
        <end position="622"/>
    </location>
</feature>
<keyword evidence="9" id="KW-1185">Reference proteome</keyword>
<keyword evidence="5" id="KW-0675">Receptor</keyword>
<evidence type="ECO:0000256" key="7">
    <source>
        <dbReference type="SAM" id="Phobius"/>
    </source>
</evidence>
<evidence type="ECO:0000313" key="10">
    <source>
        <dbReference type="RefSeq" id="XP_031575453.1"/>
    </source>
</evidence>
<evidence type="ECO:0000256" key="1">
    <source>
        <dbReference type="ARBA" id="ARBA00004141"/>
    </source>
</evidence>
<feature type="transmembrane region" description="Helical" evidence="7">
    <location>
        <begin position="572"/>
        <end position="590"/>
    </location>
</feature>
<evidence type="ECO:0000256" key="5">
    <source>
        <dbReference type="ARBA" id="ARBA00023170"/>
    </source>
</evidence>
<dbReference type="InParanoid" id="A0A6P8JCY7"/>
<dbReference type="RefSeq" id="XP_031575453.1">
    <property type="nucleotide sequence ID" value="XM_031719593.1"/>
</dbReference>
<dbReference type="PROSITE" id="PS50259">
    <property type="entry name" value="G_PROTEIN_RECEP_F3_4"/>
    <property type="match status" value="1"/>
</dbReference>
<keyword evidence="6" id="KW-0325">Glycoprotein</keyword>
<keyword evidence="4 7" id="KW-0472">Membrane</keyword>
<dbReference type="PRINTS" id="PR00248">
    <property type="entry name" value="GPCRMGR"/>
</dbReference>
<feature type="transmembrane region" description="Helical" evidence="7">
    <location>
        <begin position="477"/>
        <end position="500"/>
    </location>
</feature>
<organism evidence="9 10">
    <name type="scientific">Actinia tenebrosa</name>
    <name type="common">Australian red waratah sea anemone</name>
    <dbReference type="NCBI Taxonomy" id="6105"/>
    <lineage>
        <taxon>Eukaryota</taxon>
        <taxon>Metazoa</taxon>
        <taxon>Cnidaria</taxon>
        <taxon>Anthozoa</taxon>
        <taxon>Hexacorallia</taxon>
        <taxon>Actiniaria</taxon>
        <taxon>Actiniidae</taxon>
        <taxon>Actinia</taxon>
    </lineage>
</organism>
<dbReference type="InterPro" id="IPR050726">
    <property type="entry name" value="mGluR"/>
</dbReference>
<feature type="transmembrane region" description="Helical" evidence="7">
    <location>
        <begin position="628"/>
        <end position="651"/>
    </location>
</feature>
<evidence type="ECO:0000256" key="3">
    <source>
        <dbReference type="ARBA" id="ARBA00022989"/>
    </source>
</evidence>
<dbReference type="AlphaFoldDB" id="A0A6P8JCY7"/>
<comment type="subcellular location">
    <subcellularLocation>
        <location evidence="1">Membrane</location>
        <topology evidence="1">Multi-pass membrane protein</topology>
    </subcellularLocation>
</comment>
<dbReference type="InterPro" id="IPR001828">
    <property type="entry name" value="ANF_lig-bd_rcpt"/>
</dbReference>
<dbReference type="Pfam" id="PF00003">
    <property type="entry name" value="7tm_3"/>
    <property type="match status" value="1"/>
</dbReference>
<feature type="domain" description="G-protein coupled receptors family 3 profile" evidence="8">
    <location>
        <begin position="477"/>
        <end position="674"/>
    </location>
</feature>
<evidence type="ECO:0000256" key="6">
    <source>
        <dbReference type="ARBA" id="ARBA00023180"/>
    </source>
</evidence>
<gene>
    <name evidence="10" type="primary">LOC116309058</name>
</gene>
<dbReference type="Gene3D" id="3.40.50.2300">
    <property type="match status" value="2"/>
</dbReference>
<evidence type="ECO:0000259" key="8">
    <source>
        <dbReference type="PROSITE" id="PS50259"/>
    </source>
</evidence>
<proteinExistence type="predicted"/>